<keyword evidence="2" id="KW-1185">Reference proteome</keyword>
<accession>A0A4P9WBA5</accession>
<dbReference type="Proteomes" id="UP000269721">
    <property type="component" value="Unassembled WGS sequence"/>
</dbReference>
<sequence length="199" mass="22330">MNGIVALASIKTSSTRLYPLPLNNYSFFLRTTFPSLALPAYNAELEGQWQATWKGQGHLCILLASSNLVSVRSIPLKETSLCVMGAHRTAHRLRIIFYRAPLIRILAPPLHHRGCDDNEAAARTLEQIFRKLKFIASERRAAHFYEHLVAGHDEAGGLFDVLALHTEKSRVARSLSFLSSGQLRLYHRRPALPVPHIDS</sequence>
<gene>
    <name evidence="1" type="ORF">BDK51DRAFT_39923</name>
</gene>
<evidence type="ECO:0000313" key="1">
    <source>
        <dbReference type="EMBL" id="RKO88875.1"/>
    </source>
</evidence>
<dbReference type="AlphaFoldDB" id="A0A4P9WBA5"/>
<organism evidence="1 2">
    <name type="scientific">Blyttiomyces helicus</name>
    <dbReference type="NCBI Taxonomy" id="388810"/>
    <lineage>
        <taxon>Eukaryota</taxon>
        <taxon>Fungi</taxon>
        <taxon>Fungi incertae sedis</taxon>
        <taxon>Chytridiomycota</taxon>
        <taxon>Chytridiomycota incertae sedis</taxon>
        <taxon>Chytridiomycetes</taxon>
        <taxon>Chytridiomycetes incertae sedis</taxon>
        <taxon>Blyttiomyces</taxon>
    </lineage>
</organism>
<dbReference type="EMBL" id="KZ996428">
    <property type="protein sequence ID" value="RKO88875.1"/>
    <property type="molecule type" value="Genomic_DNA"/>
</dbReference>
<protein>
    <submittedName>
        <fullName evidence="1">Uncharacterized protein</fullName>
    </submittedName>
</protein>
<evidence type="ECO:0000313" key="2">
    <source>
        <dbReference type="Proteomes" id="UP000269721"/>
    </source>
</evidence>
<name>A0A4P9WBA5_9FUNG</name>
<proteinExistence type="predicted"/>
<reference evidence="2" key="1">
    <citation type="journal article" date="2018" name="Nat. Microbiol.">
        <title>Leveraging single-cell genomics to expand the fungal tree of life.</title>
        <authorList>
            <person name="Ahrendt S.R."/>
            <person name="Quandt C.A."/>
            <person name="Ciobanu D."/>
            <person name="Clum A."/>
            <person name="Salamov A."/>
            <person name="Andreopoulos B."/>
            <person name="Cheng J.F."/>
            <person name="Woyke T."/>
            <person name="Pelin A."/>
            <person name="Henrissat B."/>
            <person name="Reynolds N.K."/>
            <person name="Benny G.L."/>
            <person name="Smith M.E."/>
            <person name="James T.Y."/>
            <person name="Grigoriev I.V."/>
        </authorList>
    </citation>
    <scope>NUCLEOTIDE SEQUENCE [LARGE SCALE GENOMIC DNA]</scope>
</reference>